<feature type="domain" description="Pyrrolo-quinoline quinone repeat" evidence="2">
    <location>
        <begin position="101"/>
        <end position="183"/>
    </location>
</feature>
<evidence type="ECO:0000256" key="1">
    <source>
        <dbReference type="SAM" id="MobiDB-lite"/>
    </source>
</evidence>
<gene>
    <name evidence="3" type="ORF">ACFSBW_18755</name>
</gene>
<dbReference type="RefSeq" id="WP_256397823.1">
    <property type="nucleotide sequence ID" value="NZ_JANHDJ010000014.1"/>
</dbReference>
<dbReference type="Gene3D" id="2.130.10.10">
    <property type="entry name" value="YVTN repeat-like/Quinoprotein amine dehydrogenase"/>
    <property type="match status" value="1"/>
</dbReference>
<dbReference type="PANTHER" id="PTHR34512:SF30">
    <property type="entry name" value="OUTER MEMBRANE PROTEIN ASSEMBLY FACTOR BAMB"/>
    <property type="match status" value="1"/>
</dbReference>
<dbReference type="Pfam" id="PF13360">
    <property type="entry name" value="PQQ_2"/>
    <property type="match status" value="1"/>
</dbReference>
<organism evidence="3 4">
    <name type="scientific">Halohasta litorea</name>
    <dbReference type="NCBI Taxonomy" id="869891"/>
    <lineage>
        <taxon>Archaea</taxon>
        <taxon>Methanobacteriati</taxon>
        <taxon>Methanobacteriota</taxon>
        <taxon>Stenosarchaea group</taxon>
        <taxon>Halobacteria</taxon>
        <taxon>Halobacteriales</taxon>
        <taxon>Haloferacaceae</taxon>
        <taxon>Halohasta</taxon>
    </lineage>
</organism>
<evidence type="ECO:0000259" key="2">
    <source>
        <dbReference type="Pfam" id="PF13360"/>
    </source>
</evidence>
<dbReference type="Proteomes" id="UP001597052">
    <property type="component" value="Unassembled WGS sequence"/>
</dbReference>
<evidence type="ECO:0000313" key="3">
    <source>
        <dbReference type="EMBL" id="MFD1643892.1"/>
    </source>
</evidence>
<dbReference type="InterPro" id="IPR002372">
    <property type="entry name" value="PQQ_rpt_dom"/>
</dbReference>
<name>A0ABD6DD41_9EURY</name>
<dbReference type="AlphaFoldDB" id="A0ABD6DD41"/>
<dbReference type="SMART" id="SM00564">
    <property type="entry name" value="PQQ"/>
    <property type="match status" value="3"/>
</dbReference>
<dbReference type="EMBL" id="JBHUDM010000012">
    <property type="protein sequence ID" value="MFD1643892.1"/>
    <property type="molecule type" value="Genomic_DNA"/>
</dbReference>
<protein>
    <submittedName>
        <fullName evidence="3">PQQ-binding-like beta-propeller repeat protein</fullName>
    </submittedName>
</protein>
<dbReference type="SUPFAM" id="SSF50998">
    <property type="entry name" value="Quinoprotein alcohol dehydrogenase-like"/>
    <property type="match status" value="1"/>
</dbReference>
<proteinExistence type="predicted"/>
<accession>A0ABD6DD41</accession>
<dbReference type="InterPro" id="IPR015943">
    <property type="entry name" value="WD40/YVTN_repeat-like_dom_sf"/>
</dbReference>
<sequence length="205" mass="21895">MPQNTNAVPDQPTLTAGGNYWTTAFEDGIEITGLAATASTAVVVGHTSGDHNGNLTTLNIDDGSSDTTHELDRTPTGPPALADSIAATPVLGDDHQRARIPASPAVDNNYVYIAADGSAAQGIYALDRETGESQWEIPGPNIPEPMVRVEDVVLASYDRYELVAFDAASGERQWGKVMYDSDLFAPAVGRSRIFSGTRQQYMRLP</sequence>
<comment type="caution">
    <text evidence="3">The sequence shown here is derived from an EMBL/GenBank/DDBJ whole genome shotgun (WGS) entry which is preliminary data.</text>
</comment>
<feature type="region of interest" description="Disordered" evidence="1">
    <location>
        <begin position="48"/>
        <end position="79"/>
    </location>
</feature>
<keyword evidence="4" id="KW-1185">Reference proteome</keyword>
<dbReference type="InterPro" id="IPR011047">
    <property type="entry name" value="Quinoprotein_ADH-like_sf"/>
</dbReference>
<dbReference type="PANTHER" id="PTHR34512">
    <property type="entry name" value="CELL SURFACE PROTEIN"/>
    <property type="match status" value="1"/>
</dbReference>
<feature type="compositionally biased region" description="Polar residues" evidence="1">
    <location>
        <begin position="50"/>
        <end position="59"/>
    </location>
</feature>
<reference evidence="3 4" key="1">
    <citation type="journal article" date="2019" name="Int. J. Syst. Evol. Microbiol.">
        <title>The Global Catalogue of Microorganisms (GCM) 10K type strain sequencing project: providing services to taxonomists for standard genome sequencing and annotation.</title>
        <authorList>
            <consortium name="The Broad Institute Genomics Platform"/>
            <consortium name="The Broad Institute Genome Sequencing Center for Infectious Disease"/>
            <person name="Wu L."/>
            <person name="Ma J."/>
        </authorList>
    </citation>
    <scope>NUCLEOTIDE SEQUENCE [LARGE SCALE GENOMIC DNA]</scope>
    <source>
        <strain evidence="3 4">CGMCC 1.10593</strain>
    </source>
</reference>
<evidence type="ECO:0000313" key="4">
    <source>
        <dbReference type="Proteomes" id="UP001597052"/>
    </source>
</evidence>
<dbReference type="InterPro" id="IPR018391">
    <property type="entry name" value="PQQ_b-propeller_rpt"/>
</dbReference>